<feature type="transmembrane region" description="Helical" evidence="1">
    <location>
        <begin position="7"/>
        <end position="28"/>
    </location>
</feature>
<proteinExistence type="predicted"/>
<keyword evidence="1" id="KW-0812">Transmembrane</keyword>
<protein>
    <submittedName>
        <fullName evidence="2">Type II secretion system protein</fullName>
    </submittedName>
</protein>
<evidence type="ECO:0000256" key="1">
    <source>
        <dbReference type="SAM" id="Phobius"/>
    </source>
</evidence>
<evidence type="ECO:0000313" key="2">
    <source>
        <dbReference type="EMBL" id="QNM16006.1"/>
    </source>
</evidence>
<keyword evidence="1" id="KW-1133">Transmembrane helix</keyword>
<keyword evidence="1" id="KW-0472">Membrane</keyword>
<gene>
    <name evidence="2" type="ORF">H9Q81_04025</name>
</gene>
<accession>A0A7G9GYX4</accession>
<dbReference type="KEGG" id="fho:H9Q81_04025"/>
<organism evidence="2 3">
    <name type="scientific">Fusobacterium hominis</name>
    <dbReference type="NCBI Taxonomy" id="2764326"/>
    <lineage>
        <taxon>Bacteria</taxon>
        <taxon>Fusobacteriati</taxon>
        <taxon>Fusobacteriota</taxon>
        <taxon>Fusobacteriia</taxon>
        <taxon>Fusobacteriales</taxon>
        <taxon>Fusobacteriaceae</taxon>
        <taxon>Fusobacterium</taxon>
    </lineage>
</organism>
<evidence type="ECO:0000313" key="3">
    <source>
        <dbReference type="Proteomes" id="UP000515913"/>
    </source>
</evidence>
<name>A0A7G9GYX4_9FUSO</name>
<reference evidence="2 3" key="1">
    <citation type="submission" date="2020-08" db="EMBL/GenBank/DDBJ databases">
        <authorList>
            <person name="Liu C."/>
            <person name="Sun Q."/>
        </authorList>
    </citation>
    <scope>NUCLEOTIDE SEQUENCE [LARGE SCALE GENOMIC DNA]</scope>
    <source>
        <strain evidence="2 3">NSJ-57</strain>
    </source>
</reference>
<sequence>MKINDRVVHHVIMCIFVVLAILGITLLGTSSLKDIEESKKAEIVINNLTELRTALEKYYQLTKHYPDLTKDGAKDNLRILDYTDETGKKISFAEIYGRNAIPKTPESEYVGETNEVFNTKNFDNGTEKGGWNYDYTNQTGEIHANLVENAYLQGIKWEEY</sequence>
<dbReference type="Proteomes" id="UP000515913">
    <property type="component" value="Chromosome"/>
</dbReference>
<dbReference type="AlphaFoldDB" id="A0A7G9GYX4"/>
<keyword evidence="3" id="KW-1185">Reference proteome</keyword>
<dbReference type="RefSeq" id="WP_101474671.1">
    <property type="nucleotide sequence ID" value="NZ_CP060637.1"/>
</dbReference>
<dbReference type="EMBL" id="CP060637">
    <property type="protein sequence ID" value="QNM16006.1"/>
    <property type="molecule type" value="Genomic_DNA"/>
</dbReference>